<accession>A0A1C7N581</accession>
<evidence type="ECO:0000313" key="4">
    <source>
        <dbReference type="Proteomes" id="UP000093000"/>
    </source>
</evidence>
<keyword evidence="2" id="KW-1133">Transmembrane helix</keyword>
<feature type="transmembrane region" description="Helical" evidence="2">
    <location>
        <begin position="216"/>
        <end position="238"/>
    </location>
</feature>
<keyword evidence="2" id="KW-0812">Transmembrane</keyword>
<dbReference type="AlphaFoldDB" id="A0A1C7N581"/>
<comment type="caution">
    <text evidence="3">The sequence shown here is derived from an EMBL/GenBank/DDBJ whole genome shotgun (WGS) entry which is preliminary data.</text>
</comment>
<keyword evidence="4" id="KW-1185">Reference proteome</keyword>
<feature type="transmembrane region" description="Helical" evidence="2">
    <location>
        <begin position="173"/>
        <end position="196"/>
    </location>
</feature>
<feature type="transmembrane region" description="Helical" evidence="2">
    <location>
        <begin position="139"/>
        <end position="161"/>
    </location>
</feature>
<evidence type="ECO:0000256" key="2">
    <source>
        <dbReference type="SAM" id="Phobius"/>
    </source>
</evidence>
<name>A0A1C7N581_9FUNG</name>
<sequence length="334" mass="37800">MLSQQVEAWAVHAAIFLFFTIILTLRCRNNVFLIPFALFGFLVTIGSIFLAMYRKGYDTASSNSMSIAEQQYWIKESLVLSFLPAASVLVFGGIMEAQLIYIRHIAAAIYNRDHWGSMYLRNAEKHMPAKKNAPSLRPWTYWTSLFLLVLYTLVAIASVLVETVVGVSDRQKDLSIAVCSTLLFVFSSFNIGLVWYTSAISIKHIRMIRQNRDDMLFLRITPILFSISMAGMTILTWIHFTVDALPLVAWIVLESLLVYTPLVGVLVMCIYTGKIKKIGRQYGAEPAQRSFNSEPPRYTSNKIGADTETSSEDEKRTFAAPPPAYKPSFSHHYH</sequence>
<keyword evidence="2" id="KW-0472">Membrane</keyword>
<dbReference type="Proteomes" id="UP000093000">
    <property type="component" value="Unassembled WGS sequence"/>
</dbReference>
<dbReference type="OrthoDB" id="2280705at2759"/>
<proteinExistence type="predicted"/>
<evidence type="ECO:0000313" key="3">
    <source>
        <dbReference type="EMBL" id="OBZ83826.1"/>
    </source>
</evidence>
<organism evidence="3 4">
    <name type="scientific">Choanephora cucurbitarum</name>
    <dbReference type="NCBI Taxonomy" id="101091"/>
    <lineage>
        <taxon>Eukaryota</taxon>
        <taxon>Fungi</taxon>
        <taxon>Fungi incertae sedis</taxon>
        <taxon>Mucoromycota</taxon>
        <taxon>Mucoromycotina</taxon>
        <taxon>Mucoromycetes</taxon>
        <taxon>Mucorales</taxon>
        <taxon>Mucorineae</taxon>
        <taxon>Choanephoraceae</taxon>
        <taxon>Choanephoroideae</taxon>
        <taxon>Choanephora</taxon>
    </lineage>
</organism>
<feature type="transmembrane region" description="Helical" evidence="2">
    <location>
        <begin position="32"/>
        <end position="53"/>
    </location>
</feature>
<evidence type="ECO:0000256" key="1">
    <source>
        <dbReference type="SAM" id="MobiDB-lite"/>
    </source>
</evidence>
<reference evidence="3 4" key="1">
    <citation type="submission" date="2016-03" db="EMBL/GenBank/DDBJ databases">
        <title>Choanephora cucurbitarum.</title>
        <authorList>
            <person name="Min B."/>
            <person name="Park H."/>
            <person name="Park J.-H."/>
            <person name="Shin H.-D."/>
            <person name="Choi I.-G."/>
        </authorList>
    </citation>
    <scope>NUCLEOTIDE SEQUENCE [LARGE SCALE GENOMIC DNA]</scope>
    <source>
        <strain evidence="3 4">KUS-F28377</strain>
    </source>
</reference>
<feature type="compositionally biased region" description="Polar residues" evidence="1">
    <location>
        <begin position="289"/>
        <end position="302"/>
    </location>
</feature>
<feature type="transmembrane region" description="Helical" evidence="2">
    <location>
        <begin position="6"/>
        <end position="25"/>
    </location>
</feature>
<protein>
    <submittedName>
        <fullName evidence="3">Uncharacterized protein</fullName>
    </submittedName>
</protein>
<dbReference type="EMBL" id="LUGH01000598">
    <property type="protein sequence ID" value="OBZ83826.1"/>
    <property type="molecule type" value="Genomic_DNA"/>
</dbReference>
<feature type="region of interest" description="Disordered" evidence="1">
    <location>
        <begin position="286"/>
        <end position="334"/>
    </location>
</feature>
<dbReference type="InParanoid" id="A0A1C7N581"/>
<gene>
    <name evidence="3" type="ORF">A0J61_08127</name>
</gene>
<feature type="transmembrane region" description="Helical" evidence="2">
    <location>
        <begin position="244"/>
        <end position="271"/>
    </location>
</feature>
<feature type="transmembrane region" description="Helical" evidence="2">
    <location>
        <begin position="73"/>
        <end position="94"/>
    </location>
</feature>